<evidence type="ECO:0000313" key="2">
    <source>
        <dbReference type="Proteomes" id="UP000753724"/>
    </source>
</evidence>
<sequence>MTFPTEFDFFVLKIGDGGSPSETFTISCGKADVNINVSADSSDHYVRDCAKPGAVPARKVRFSGKKLDVTASGLTNADTYADEIDLVGTKVNVKVEYCAENGTDGGVLLGTLACKMGITALNITGPRDGNSSCEITLVSDGAWTYTAA</sequence>
<evidence type="ECO:0008006" key="3">
    <source>
        <dbReference type="Google" id="ProtNLM"/>
    </source>
</evidence>
<dbReference type="Pfam" id="PF06199">
    <property type="entry name" value="Phage_tail_2"/>
    <property type="match status" value="1"/>
</dbReference>
<organism evidence="1 2">
    <name type="scientific">Novosphingobium ovatum</name>
    <dbReference type="NCBI Taxonomy" id="1908523"/>
    <lineage>
        <taxon>Bacteria</taxon>
        <taxon>Pseudomonadati</taxon>
        <taxon>Pseudomonadota</taxon>
        <taxon>Alphaproteobacteria</taxon>
        <taxon>Sphingomonadales</taxon>
        <taxon>Sphingomonadaceae</taxon>
        <taxon>Novosphingobium</taxon>
    </lineage>
</organism>
<accession>A0ABW9XFN9</accession>
<dbReference type="RefSeq" id="WP_161719376.1">
    <property type="nucleotide sequence ID" value="NZ_JAAAPO010000005.1"/>
</dbReference>
<keyword evidence="2" id="KW-1185">Reference proteome</keyword>
<evidence type="ECO:0000313" key="1">
    <source>
        <dbReference type="EMBL" id="NBC37364.1"/>
    </source>
</evidence>
<protein>
    <recommendedName>
        <fullName evidence="3">Phage tail tube protein</fullName>
    </recommendedName>
</protein>
<name>A0ABW9XFN9_9SPHN</name>
<reference evidence="2" key="1">
    <citation type="submission" date="2020-01" db="EMBL/GenBank/DDBJ databases">
        <title>Sphingomonas sp. strain CSW-10.</title>
        <authorList>
            <person name="Chen W.-M."/>
        </authorList>
    </citation>
    <scope>NUCLEOTIDE SEQUENCE [LARGE SCALE GENOMIC DNA]</scope>
    <source>
        <strain evidence="2">FSY-8</strain>
    </source>
</reference>
<dbReference type="Proteomes" id="UP000753724">
    <property type="component" value="Unassembled WGS sequence"/>
</dbReference>
<dbReference type="EMBL" id="JAAAPO010000005">
    <property type="protein sequence ID" value="NBC37364.1"/>
    <property type="molecule type" value="Genomic_DNA"/>
</dbReference>
<proteinExistence type="predicted"/>
<comment type="caution">
    <text evidence="1">The sequence shown here is derived from an EMBL/GenBank/DDBJ whole genome shotgun (WGS) entry which is preliminary data.</text>
</comment>
<dbReference type="InterPro" id="IPR011855">
    <property type="entry name" value="Phgtail_TP901_1"/>
</dbReference>
<gene>
    <name evidence="1" type="ORF">GTZ99_12465</name>
</gene>